<dbReference type="InterPro" id="IPR015424">
    <property type="entry name" value="PyrdxlP-dep_Trfase"/>
</dbReference>
<accession>A0AAX2ZKV4</accession>
<comment type="similarity">
    <text evidence="2">Belongs to the class-I pyridoxal-phosphate-dependent aminotransferase family.</text>
</comment>
<keyword evidence="5" id="KW-0808">Transferase</keyword>
<dbReference type="InterPro" id="IPR015421">
    <property type="entry name" value="PyrdxlP-dep_Trfase_major"/>
</dbReference>
<comment type="cofactor">
    <cofactor evidence="1">
        <name>pyridoxal 5'-phosphate</name>
        <dbReference type="ChEBI" id="CHEBI:597326"/>
    </cofactor>
</comment>
<dbReference type="InterPro" id="IPR050859">
    <property type="entry name" value="Class-I_PLP-dep_aminotransf"/>
</dbReference>
<dbReference type="InterPro" id="IPR004839">
    <property type="entry name" value="Aminotransferase_I/II_large"/>
</dbReference>
<protein>
    <submittedName>
        <fullName evidence="8">PLP-dependent aminotransferase family protein</fullName>
    </submittedName>
</protein>
<dbReference type="Proteomes" id="UP001198983">
    <property type="component" value="Chromosome"/>
</dbReference>
<feature type="domain" description="Aminotransferase class I/classII large" evidence="7">
    <location>
        <begin position="46"/>
        <end position="388"/>
    </location>
</feature>
<gene>
    <name evidence="8" type="ORF">JW646_04510</name>
</gene>
<comment type="subunit">
    <text evidence="3">Homodimer.</text>
</comment>
<keyword evidence="6" id="KW-0663">Pyridoxal phosphate</keyword>
<dbReference type="CDD" id="cd00609">
    <property type="entry name" value="AAT_like"/>
    <property type="match status" value="1"/>
</dbReference>
<dbReference type="FunFam" id="3.40.640.10:FF:000053">
    <property type="entry name" value="Aminotransferase, class I"/>
    <property type="match status" value="1"/>
</dbReference>
<keyword evidence="9" id="KW-1185">Reference proteome</keyword>
<evidence type="ECO:0000256" key="1">
    <source>
        <dbReference type="ARBA" id="ARBA00001933"/>
    </source>
</evidence>
<evidence type="ECO:0000256" key="5">
    <source>
        <dbReference type="ARBA" id="ARBA00022679"/>
    </source>
</evidence>
<dbReference type="InterPro" id="IPR015422">
    <property type="entry name" value="PyrdxlP-dep_Trfase_small"/>
</dbReference>
<name>A0AAX2ZKV4_9FIRM</name>
<reference evidence="8 9" key="1">
    <citation type="journal article" date="2023" name="Int. J. Syst. Evol. Microbiol.">
        <title>Terrisporobacter hibernicus sp. nov., isolated from bovine faeces in Northern Ireland.</title>
        <authorList>
            <person name="Mitchell M."/>
            <person name="Nguyen S.V."/>
            <person name="Connor M."/>
            <person name="Fairley D.J."/>
            <person name="Donoghue O."/>
            <person name="Marshall H."/>
            <person name="Koolman L."/>
            <person name="McMullan G."/>
            <person name="Schaffer K.E."/>
            <person name="McGrath J.W."/>
            <person name="Fanning S."/>
        </authorList>
    </citation>
    <scope>NUCLEOTIDE SEQUENCE [LARGE SCALE GENOMIC DNA]</scope>
    <source>
        <strain evidence="8 9">MCA3</strain>
    </source>
</reference>
<dbReference type="GO" id="GO:1901605">
    <property type="term" value="P:alpha-amino acid metabolic process"/>
    <property type="evidence" value="ECO:0007669"/>
    <property type="project" value="TreeGrafter"/>
</dbReference>
<evidence type="ECO:0000256" key="3">
    <source>
        <dbReference type="ARBA" id="ARBA00011738"/>
    </source>
</evidence>
<dbReference type="PANTHER" id="PTHR42790:SF19">
    <property type="entry name" value="KYNURENINE_ALPHA-AMINOADIPATE AMINOTRANSFERASE, MITOCHONDRIAL"/>
    <property type="match status" value="1"/>
</dbReference>
<evidence type="ECO:0000256" key="2">
    <source>
        <dbReference type="ARBA" id="ARBA00007441"/>
    </source>
</evidence>
<dbReference type="KEGG" id="tem:JW646_04510"/>
<dbReference type="Gene3D" id="3.40.640.10">
    <property type="entry name" value="Type I PLP-dependent aspartate aminotransferase-like (Major domain)"/>
    <property type="match status" value="1"/>
</dbReference>
<evidence type="ECO:0000313" key="9">
    <source>
        <dbReference type="Proteomes" id="UP001198983"/>
    </source>
</evidence>
<dbReference type="EMBL" id="CP081135">
    <property type="protein sequence ID" value="UEL48724.1"/>
    <property type="molecule type" value="Genomic_DNA"/>
</dbReference>
<dbReference type="Gene3D" id="3.90.1150.10">
    <property type="entry name" value="Aspartate Aminotransferase, domain 1"/>
    <property type="match status" value="1"/>
</dbReference>
<keyword evidence="4 8" id="KW-0032">Aminotransferase</keyword>
<dbReference type="SUPFAM" id="SSF53383">
    <property type="entry name" value="PLP-dependent transferases"/>
    <property type="match status" value="1"/>
</dbReference>
<dbReference type="PANTHER" id="PTHR42790">
    <property type="entry name" value="AMINOTRANSFERASE"/>
    <property type="match status" value="1"/>
</dbReference>
<dbReference type="Pfam" id="PF00155">
    <property type="entry name" value="Aminotran_1_2"/>
    <property type="match status" value="1"/>
</dbReference>
<dbReference type="GO" id="GO:0008483">
    <property type="term" value="F:transaminase activity"/>
    <property type="evidence" value="ECO:0007669"/>
    <property type="project" value="UniProtKB-KW"/>
</dbReference>
<evidence type="ECO:0000259" key="7">
    <source>
        <dbReference type="Pfam" id="PF00155"/>
    </source>
</evidence>
<dbReference type="AlphaFoldDB" id="A0AAX2ZKV4"/>
<evidence type="ECO:0000256" key="6">
    <source>
        <dbReference type="ARBA" id="ARBA00022898"/>
    </source>
</evidence>
<evidence type="ECO:0000313" key="8">
    <source>
        <dbReference type="EMBL" id="UEL48724.1"/>
    </source>
</evidence>
<organism evidence="8 9">
    <name type="scientific">Terrisporobacter hibernicus</name>
    <dbReference type="NCBI Taxonomy" id="2813371"/>
    <lineage>
        <taxon>Bacteria</taxon>
        <taxon>Bacillati</taxon>
        <taxon>Bacillota</taxon>
        <taxon>Clostridia</taxon>
        <taxon>Peptostreptococcales</taxon>
        <taxon>Peptostreptococcaceae</taxon>
        <taxon>Terrisporobacter</taxon>
    </lineage>
</organism>
<proteinExistence type="inferred from homology"/>
<sequence length="405" mass="45780">MKYAQRMSMVKPSAIRDSQKKIAAKVASGGSVISFAAGLPDPNLFPLKEISEVTEKVLKERGKFALAYGPTKGENELLELLTKRMKEEENIDTKPENIIITTGSQQGIAVSAMVLLDKGDIVVTENPSYLGAINAFRPYECDFLGVDTDEEGMVTEDLDKILSENSKIKIIYVIPTFQNPTGKTWSLQRRKDFMNVINKYDDVVVIEDNPYGEIRFTEEALPTLKSLDTKDKVLYLGSFSKVLCPGFRVAWMCGDKEIIDKAELLKQGIDLQSNQFSQVQVIEFLKKYDLNKHIEKIRAEYKKRCLLMLDTIKQYFPEEIKYTKPDGGMFIWLELPDEINVDELLDKAIEAGVAYVSGESFFANNGPKNTMRLNYTTMPEAQIVEGIKILSNVLKKELNYACEQV</sequence>
<dbReference type="RefSeq" id="WP_228416748.1">
    <property type="nucleotide sequence ID" value="NZ_CP081135.1"/>
</dbReference>
<dbReference type="GO" id="GO:0030170">
    <property type="term" value="F:pyridoxal phosphate binding"/>
    <property type="evidence" value="ECO:0007669"/>
    <property type="project" value="InterPro"/>
</dbReference>
<evidence type="ECO:0000256" key="4">
    <source>
        <dbReference type="ARBA" id="ARBA00022576"/>
    </source>
</evidence>